<keyword evidence="7" id="KW-1185">Reference proteome</keyword>
<comment type="caution">
    <text evidence="6">The sequence shown here is derived from an EMBL/GenBank/DDBJ whole genome shotgun (WGS) entry which is preliminary data.</text>
</comment>
<accession>A0ABQ8K3R4</accession>
<dbReference type="EMBL" id="JADCUA010000025">
    <property type="protein sequence ID" value="KAH9831542.1"/>
    <property type="molecule type" value="Genomic_DNA"/>
</dbReference>
<comment type="cofactor">
    <cofactor evidence="1">
        <name>FAD</name>
        <dbReference type="ChEBI" id="CHEBI:57692"/>
    </cofactor>
</comment>
<keyword evidence="4" id="KW-0274">FAD</keyword>
<dbReference type="PANTHER" id="PTHR11552">
    <property type="entry name" value="GLUCOSE-METHANOL-CHOLINE GMC OXIDOREDUCTASE"/>
    <property type="match status" value="1"/>
</dbReference>
<dbReference type="Gene3D" id="3.30.560.10">
    <property type="entry name" value="Glucose Oxidase, domain 3"/>
    <property type="match status" value="1"/>
</dbReference>
<protein>
    <submittedName>
        <fullName evidence="6">GMC oxidoreductase</fullName>
    </submittedName>
</protein>
<feature type="domain" description="Glucose-methanol-choline oxidoreductase N-terminal" evidence="5">
    <location>
        <begin position="341"/>
        <end position="355"/>
    </location>
</feature>
<evidence type="ECO:0000313" key="7">
    <source>
        <dbReference type="Proteomes" id="UP000814176"/>
    </source>
</evidence>
<evidence type="ECO:0000313" key="6">
    <source>
        <dbReference type="EMBL" id="KAH9831542.1"/>
    </source>
</evidence>
<sequence>MLPESVRSILSLRTFPSLWRILNEHRLLIPTAALGAVAILFRYALSRRRRTPKSADLRRFARNLATGKGDDLQNYDIVIVGGGTAGCVLASRLSEDPSLSVLLLEAGSSSLHNPLSRVPAMYPQFFHSEYDYDLYTVPQEHAGMKRKFHPRGTETFHPYLTFFHYGAPSDFDQWAELQGGQIGASEWRFDHFNQYLRKFENFHSSEDRPLVDASVRGARGPMPCGFFANVSDGAKRFLKACGKAGIPLNQDFNTAKGTLGVNAVMTFIDPRGRRVTTESAYLTPEVLARQNLTVATRVQVTRVMFRQMKGKRPRAVAVHLKDAHGDAFEVKARREVVLSAGAIHTPQLLMLSGIGPAAHLSAYSIPVITDLPGVGSHLMDHPEISFHFRDKTKSVLAGLSHDPRRHGRFDLLATLWRLALVVQYELTGRGPLTTIVAEALAFVRSSDAPLLAKAGVTLPNPDDIEDSSTGRDAPDLELLLSPMAWLEHACGAYPKGYHFGLHEVLLRPTSLGTIRLNSADPSDPPLIDPQYLSTKHDVQVLIRGARLLANILYQHPLADMLDPSGSSDTSGLLNHDLASKSDAELEALIRDRVETIYHPTSTARMAPLEDGGVVDPYLRVYGVEGLRVCDASIFPTITSGHTVSPTIAVAEKAADMIIEALRS</sequence>
<dbReference type="Pfam" id="PF05834">
    <property type="entry name" value="Lycopene_cycl"/>
    <property type="match status" value="1"/>
</dbReference>
<dbReference type="InterPro" id="IPR000172">
    <property type="entry name" value="GMC_OxRdtase_N"/>
</dbReference>
<evidence type="ECO:0000256" key="2">
    <source>
        <dbReference type="ARBA" id="ARBA00010790"/>
    </source>
</evidence>
<dbReference type="Proteomes" id="UP000814176">
    <property type="component" value="Unassembled WGS sequence"/>
</dbReference>
<gene>
    <name evidence="6" type="ORF">C8Q71DRAFT_715275</name>
</gene>
<proteinExistence type="inferred from homology"/>
<evidence type="ECO:0000256" key="4">
    <source>
        <dbReference type="ARBA" id="ARBA00022827"/>
    </source>
</evidence>
<evidence type="ECO:0000256" key="1">
    <source>
        <dbReference type="ARBA" id="ARBA00001974"/>
    </source>
</evidence>
<dbReference type="Pfam" id="PF05199">
    <property type="entry name" value="GMC_oxred_C"/>
    <property type="match status" value="1"/>
</dbReference>
<evidence type="ECO:0000256" key="3">
    <source>
        <dbReference type="ARBA" id="ARBA00022630"/>
    </source>
</evidence>
<dbReference type="InterPro" id="IPR007867">
    <property type="entry name" value="GMC_OxRtase_C"/>
</dbReference>
<reference evidence="6 7" key="1">
    <citation type="journal article" date="2021" name="Environ. Microbiol.">
        <title>Gene family expansions and transcriptome signatures uncover fungal adaptations to wood decay.</title>
        <authorList>
            <person name="Hage H."/>
            <person name="Miyauchi S."/>
            <person name="Viragh M."/>
            <person name="Drula E."/>
            <person name="Min B."/>
            <person name="Chaduli D."/>
            <person name="Navarro D."/>
            <person name="Favel A."/>
            <person name="Norest M."/>
            <person name="Lesage-Meessen L."/>
            <person name="Balint B."/>
            <person name="Merenyi Z."/>
            <person name="de Eugenio L."/>
            <person name="Morin E."/>
            <person name="Martinez A.T."/>
            <person name="Baldrian P."/>
            <person name="Stursova M."/>
            <person name="Martinez M.J."/>
            <person name="Novotny C."/>
            <person name="Magnuson J.K."/>
            <person name="Spatafora J.W."/>
            <person name="Maurice S."/>
            <person name="Pangilinan J."/>
            <person name="Andreopoulos W."/>
            <person name="LaButti K."/>
            <person name="Hundley H."/>
            <person name="Na H."/>
            <person name="Kuo A."/>
            <person name="Barry K."/>
            <person name="Lipzen A."/>
            <person name="Henrissat B."/>
            <person name="Riley R."/>
            <person name="Ahrendt S."/>
            <person name="Nagy L.G."/>
            <person name="Grigoriev I.V."/>
            <person name="Martin F."/>
            <person name="Rosso M.N."/>
        </authorList>
    </citation>
    <scope>NUCLEOTIDE SEQUENCE [LARGE SCALE GENOMIC DNA]</scope>
    <source>
        <strain evidence="6 7">CIRM-BRFM 1785</strain>
    </source>
</reference>
<dbReference type="InterPro" id="IPR036188">
    <property type="entry name" value="FAD/NAD-bd_sf"/>
</dbReference>
<dbReference type="Gene3D" id="3.50.50.60">
    <property type="entry name" value="FAD/NAD(P)-binding domain"/>
    <property type="match status" value="1"/>
</dbReference>
<dbReference type="Pfam" id="PF00732">
    <property type="entry name" value="GMC_oxred_N"/>
    <property type="match status" value="1"/>
</dbReference>
<dbReference type="PANTHER" id="PTHR11552:SF147">
    <property type="entry name" value="CHOLINE DEHYDROGENASE, MITOCHONDRIAL"/>
    <property type="match status" value="1"/>
</dbReference>
<name>A0ABQ8K3R4_9APHY</name>
<dbReference type="PROSITE" id="PS00624">
    <property type="entry name" value="GMC_OXRED_2"/>
    <property type="match status" value="1"/>
</dbReference>
<dbReference type="SUPFAM" id="SSF51905">
    <property type="entry name" value="FAD/NAD(P)-binding domain"/>
    <property type="match status" value="1"/>
</dbReference>
<comment type="similarity">
    <text evidence="2">Belongs to the GMC oxidoreductase family.</text>
</comment>
<keyword evidence="3" id="KW-0285">Flavoprotein</keyword>
<organism evidence="6 7">
    <name type="scientific">Rhodofomes roseus</name>
    <dbReference type="NCBI Taxonomy" id="34475"/>
    <lineage>
        <taxon>Eukaryota</taxon>
        <taxon>Fungi</taxon>
        <taxon>Dikarya</taxon>
        <taxon>Basidiomycota</taxon>
        <taxon>Agaricomycotina</taxon>
        <taxon>Agaricomycetes</taxon>
        <taxon>Polyporales</taxon>
        <taxon>Rhodofomes</taxon>
    </lineage>
</organism>
<dbReference type="SUPFAM" id="SSF54373">
    <property type="entry name" value="FAD-linked reductases, C-terminal domain"/>
    <property type="match status" value="1"/>
</dbReference>
<dbReference type="GeneID" id="72001762"/>
<dbReference type="PIRSF" id="PIRSF000137">
    <property type="entry name" value="Alcohol_oxidase"/>
    <property type="match status" value="1"/>
</dbReference>
<dbReference type="RefSeq" id="XP_047774656.1">
    <property type="nucleotide sequence ID" value="XM_047921030.1"/>
</dbReference>
<evidence type="ECO:0000259" key="5">
    <source>
        <dbReference type="PROSITE" id="PS00624"/>
    </source>
</evidence>
<dbReference type="InterPro" id="IPR012132">
    <property type="entry name" value="GMC_OxRdtase"/>
</dbReference>